<evidence type="ECO:0000256" key="1">
    <source>
        <dbReference type="ARBA" id="ARBA00022679"/>
    </source>
</evidence>
<name>A0A4R2RDD1_9BACL</name>
<dbReference type="EMBL" id="SLXV01000078">
    <property type="protein sequence ID" value="TCP60318.1"/>
    <property type="molecule type" value="Genomic_DNA"/>
</dbReference>
<dbReference type="GO" id="GO:0016747">
    <property type="term" value="F:acyltransferase activity, transferring groups other than amino-acyl groups"/>
    <property type="evidence" value="ECO:0007669"/>
    <property type="project" value="InterPro"/>
</dbReference>
<dbReference type="Pfam" id="PF00583">
    <property type="entry name" value="Acetyltransf_1"/>
    <property type="match status" value="2"/>
</dbReference>
<dbReference type="SUPFAM" id="SSF55729">
    <property type="entry name" value="Acyl-CoA N-acyltransferases (Nat)"/>
    <property type="match status" value="2"/>
</dbReference>
<comment type="caution">
    <text evidence="4">The sequence shown here is derived from an EMBL/GenBank/DDBJ whole genome shotgun (WGS) entry which is preliminary data.</text>
</comment>
<dbReference type="InterPro" id="IPR016181">
    <property type="entry name" value="Acyl_CoA_acyltransferase"/>
</dbReference>
<dbReference type="OrthoDB" id="7163760at2"/>
<gene>
    <name evidence="4" type="ORF">EDD57_1782</name>
</gene>
<keyword evidence="2" id="KW-0012">Acyltransferase</keyword>
<keyword evidence="5" id="KW-1185">Reference proteome</keyword>
<dbReference type="PROSITE" id="PS51186">
    <property type="entry name" value="GNAT"/>
    <property type="match status" value="2"/>
</dbReference>
<accession>A0A4R2RDD1</accession>
<dbReference type="Proteomes" id="UP000294746">
    <property type="component" value="Unassembled WGS sequence"/>
</dbReference>
<protein>
    <submittedName>
        <fullName evidence="4">Acetyltransferase (GNAT) family protein</fullName>
    </submittedName>
</protein>
<organism evidence="4 5">
    <name type="scientific">Baia soyae</name>
    <dbReference type="NCBI Taxonomy" id="1544746"/>
    <lineage>
        <taxon>Bacteria</taxon>
        <taxon>Bacillati</taxon>
        <taxon>Bacillota</taxon>
        <taxon>Bacilli</taxon>
        <taxon>Bacillales</taxon>
        <taxon>Thermoactinomycetaceae</taxon>
        <taxon>Baia</taxon>
    </lineage>
</organism>
<proteinExistence type="predicted"/>
<dbReference type="PANTHER" id="PTHR43800:SF1">
    <property type="entry name" value="PEPTIDYL-LYSINE N-ACETYLTRANSFERASE YJAB"/>
    <property type="match status" value="1"/>
</dbReference>
<reference evidence="4 5" key="1">
    <citation type="submission" date="2019-03" db="EMBL/GenBank/DDBJ databases">
        <title>Genomic Encyclopedia of Type Strains, Phase IV (KMG-IV): sequencing the most valuable type-strain genomes for metagenomic binning, comparative biology and taxonomic classification.</title>
        <authorList>
            <person name="Goeker M."/>
        </authorList>
    </citation>
    <scope>NUCLEOTIDE SEQUENCE [LARGE SCALE GENOMIC DNA]</scope>
    <source>
        <strain evidence="4 5">DSM 46831</strain>
    </source>
</reference>
<feature type="domain" description="N-acetyltransferase" evidence="3">
    <location>
        <begin position="175"/>
        <end position="312"/>
    </location>
</feature>
<evidence type="ECO:0000313" key="5">
    <source>
        <dbReference type="Proteomes" id="UP000294746"/>
    </source>
</evidence>
<dbReference type="Gene3D" id="3.40.630.30">
    <property type="match status" value="2"/>
</dbReference>
<dbReference type="AlphaFoldDB" id="A0A4R2RDD1"/>
<evidence type="ECO:0000259" key="3">
    <source>
        <dbReference type="PROSITE" id="PS51186"/>
    </source>
</evidence>
<keyword evidence="1 4" id="KW-0808">Transferase</keyword>
<sequence>MNESWGIKVNKKLGDMLKVMTLHNGLIIKRGLDAKDLEEIKKLSEICNEYEKIEVKLNWEMLQSRPKKEENDFLYYENGVLVGFFGLYVFNSREAEIGGMVLPDARRKGIFQTLLAQAIEEVKSRGIPNLLFVVDNNAKSGPLFVKAQVDTQYTFSEYCMVLNEAKPQPKRFEDVIVRKAKPEDANFIVDCMEVAFKLPKGDVKSERFYQPDTRAFLVVKGQEKVGVLSVQIGDEGAFIFGFCLLPEYQGQGYGRQALSEIVQTLLKEGETRQFLDVACENKRALELYQDCGFVVIGSNDYFAKQLGSYQKS</sequence>
<dbReference type="CDD" id="cd04301">
    <property type="entry name" value="NAT_SF"/>
    <property type="match status" value="2"/>
</dbReference>
<feature type="domain" description="N-acetyltransferase" evidence="3">
    <location>
        <begin position="27"/>
        <end position="165"/>
    </location>
</feature>
<dbReference type="PANTHER" id="PTHR43800">
    <property type="entry name" value="PEPTIDYL-LYSINE N-ACETYLTRANSFERASE YJAB"/>
    <property type="match status" value="1"/>
</dbReference>
<evidence type="ECO:0000256" key="2">
    <source>
        <dbReference type="ARBA" id="ARBA00023315"/>
    </source>
</evidence>
<dbReference type="InterPro" id="IPR000182">
    <property type="entry name" value="GNAT_dom"/>
</dbReference>
<evidence type="ECO:0000313" key="4">
    <source>
        <dbReference type="EMBL" id="TCP60318.1"/>
    </source>
</evidence>